<evidence type="ECO:0008006" key="7">
    <source>
        <dbReference type="Google" id="ProtNLM"/>
    </source>
</evidence>
<dbReference type="SUPFAM" id="SSF53448">
    <property type="entry name" value="Nucleotide-diphospho-sugar transferases"/>
    <property type="match status" value="1"/>
</dbReference>
<dbReference type="PANTHER" id="PTHR40392">
    <property type="entry name" value="2-PHOSPHO-L-LACTATE GUANYLYLTRANSFERASE"/>
    <property type="match status" value="1"/>
</dbReference>
<evidence type="ECO:0000313" key="6">
    <source>
        <dbReference type="Proteomes" id="UP000662818"/>
    </source>
</evidence>
<protein>
    <recommendedName>
        <fullName evidence="7">2-phospho-L-lactate guanylyltransferase</fullName>
    </recommendedName>
</protein>
<reference evidence="5 6" key="1">
    <citation type="submission" date="2017-06" db="EMBL/GenBank/DDBJ databases">
        <title>Complete Genome Sequence of the Soil Carbazole-Degrading Bacterium Nocardioides aromaticivorans IC177.</title>
        <authorList>
            <person name="Vejarano F."/>
            <person name="Suzuki-Minakuchi C."/>
            <person name="Ohtsubo Y."/>
            <person name="Tsuda M."/>
            <person name="Okada K."/>
            <person name="Nojiri H."/>
        </authorList>
    </citation>
    <scope>NUCLEOTIDE SEQUENCE [LARGE SCALE GENOMIC DNA]</scope>
    <source>
        <strain evidence="5 6">IC177</strain>
    </source>
</reference>
<keyword evidence="3" id="KW-0547">Nucleotide-binding</keyword>
<name>A0ABX7PT53_9ACTN</name>
<dbReference type="PANTHER" id="PTHR40392:SF1">
    <property type="entry name" value="2-PHOSPHO-L-LACTATE GUANYLYLTRANSFERASE"/>
    <property type="match status" value="1"/>
</dbReference>
<evidence type="ECO:0000256" key="1">
    <source>
        <dbReference type="ARBA" id="ARBA00022679"/>
    </source>
</evidence>
<evidence type="ECO:0000256" key="4">
    <source>
        <dbReference type="ARBA" id="ARBA00023134"/>
    </source>
</evidence>
<dbReference type="InterPro" id="IPR002835">
    <property type="entry name" value="CofC"/>
</dbReference>
<keyword evidence="1" id="KW-0808">Transferase</keyword>
<evidence type="ECO:0000313" key="5">
    <source>
        <dbReference type="EMBL" id="QSR28810.1"/>
    </source>
</evidence>
<keyword evidence="4" id="KW-0342">GTP-binding</keyword>
<gene>
    <name evidence="5" type="ORF">CFH99_24615</name>
</gene>
<keyword evidence="2" id="KW-0548">Nucleotidyltransferase</keyword>
<dbReference type="EMBL" id="CP022295">
    <property type="protein sequence ID" value="QSR28810.1"/>
    <property type="molecule type" value="Genomic_DNA"/>
</dbReference>
<dbReference type="RefSeq" id="WP_207007711.1">
    <property type="nucleotide sequence ID" value="NZ_CP022295.1"/>
</dbReference>
<evidence type="ECO:0000256" key="2">
    <source>
        <dbReference type="ARBA" id="ARBA00022695"/>
    </source>
</evidence>
<dbReference type="Proteomes" id="UP000662818">
    <property type="component" value="Chromosome"/>
</dbReference>
<keyword evidence="6" id="KW-1185">Reference proteome</keyword>
<accession>A0ABX7PT53</accession>
<sequence>MITGIPLSSIRVLLPVKAFAQAKSRLDLPAEQRAVVARRLFAHTLDVTLQCVRRQQVFVMTNDPSVRRAATARRAQTLEDPAHDLNRSLELALATLRQRFPDDTLAVLVADLPRLTAPVLTTALLNAASSLQPRHVVDQHGTGTTFVSLPPRIDLPMLFGPGSAQRFAEVGAAPMLFPPPAITHDLDLLNDLNALPAHQKEHLCPSTPSP</sequence>
<evidence type="ECO:0000256" key="3">
    <source>
        <dbReference type="ARBA" id="ARBA00022741"/>
    </source>
</evidence>
<organism evidence="5 6">
    <name type="scientific">Nocardioides aromaticivorans</name>
    <dbReference type="NCBI Taxonomy" id="200618"/>
    <lineage>
        <taxon>Bacteria</taxon>
        <taxon>Bacillati</taxon>
        <taxon>Actinomycetota</taxon>
        <taxon>Actinomycetes</taxon>
        <taxon>Propionibacteriales</taxon>
        <taxon>Nocardioidaceae</taxon>
        <taxon>Nocardioides</taxon>
    </lineage>
</organism>
<dbReference type="InterPro" id="IPR029044">
    <property type="entry name" value="Nucleotide-diphossugar_trans"/>
</dbReference>
<dbReference type="Gene3D" id="3.90.550.10">
    <property type="entry name" value="Spore Coat Polysaccharide Biosynthesis Protein SpsA, Chain A"/>
    <property type="match status" value="1"/>
</dbReference>
<proteinExistence type="predicted"/>
<dbReference type="Pfam" id="PF01983">
    <property type="entry name" value="CofC"/>
    <property type="match status" value="1"/>
</dbReference>